<dbReference type="InterPro" id="IPR036097">
    <property type="entry name" value="HisK_dim/P_sf"/>
</dbReference>
<evidence type="ECO:0000256" key="11">
    <source>
        <dbReference type="ARBA" id="ARBA00023012"/>
    </source>
</evidence>
<name>A0ABU3VW17_9GAMM</name>
<dbReference type="Gene3D" id="3.30.450.20">
    <property type="entry name" value="PAS domain"/>
    <property type="match status" value="1"/>
</dbReference>
<feature type="domain" description="Histidine kinase" evidence="16">
    <location>
        <begin position="808"/>
        <end position="1029"/>
    </location>
</feature>
<evidence type="ECO:0000256" key="2">
    <source>
        <dbReference type="ARBA" id="ARBA00004651"/>
    </source>
</evidence>
<comment type="catalytic activity">
    <reaction evidence="1">
        <text>ATP + protein L-histidine = ADP + protein N-phospho-L-histidine.</text>
        <dbReference type="EC" id="2.7.13.3"/>
    </reaction>
</comment>
<dbReference type="InterPro" id="IPR007895">
    <property type="entry name" value="MASE1"/>
</dbReference>
<keyword evidence="12 15" id="KW-0472">Membrane</keyword>
<dbReference type="PROSITE" id="PS50109">
    <property type="entry name" value="HIS_KIN"/>
    <property type="match status" value="1"/>
</dbReference>
<keyword evidence="6 15" id="KW-0812">Transmembrane</keyword>
<dbReference type="InterPro" id="IPR001789">
    <property type="entry name" value="Sig_transdc_resp-reg_receiver"/>
</dbReference>
<dbReference type="CDD" id="cd16922">
    <property type="entry name" value="HATPase_EvgS-ArcB-TorS-like"/>
    <property type="match status" value="1"/>
</dbReference>
<evidence type="ECO:0000313" key="20">
    <source>
        <dbReference type="EMBL" id="MDV2078468.1"/>
    </source>
</evidence>
<keyword evidence="8" id="KW-0808">Transferase</keyword>
<evidence type="ECO:0000256" key="14">
    <source>
        <dbReference type="SAM" id="Coils"/>
    </source>
</evidence>
<reference evidence="20 21" key="1">
    <citation type="submission" date="2023-10" db="EMBL/GenBank/DDBJ databases">
        <title>Characteristics and mechanism of a salt-tolerant marine origin heterotrophic nitrifying- aerobic denitrifying bacteria Marinobacter xestospongiae HN1.</title>
        <authorList>
            <person name="Qi R."/>
        </authorList>
    </citation>
    <scope>NUCLEOTIDE SEQUENCE [LARGE SCALE GENOMIC DNA]</scope>
    <source>
        <strain evidence="20 21">HN1</strain>
    </source>
</reference>
<keyword evidence="11" id="KW-0902">Two-component regulatory system</keyword>
<dbReference type="SMART" id="SM00387">
    <property type="entry name" value="HATPase_c"/>
    <property type="match status" value="1"/>
</dbReference>
<protein>
    <recommendedName>
        <fullName evidence="3">histidine kinase</fullName>
        <ecNumber evidence="3">2.7.13.3</ecNumber>
    </recommendedName>
</protein>
<organism evidence="20 21">
    <name type="scientific">Marinobacter xestospongiae</name>
    <dbReference type="NCBI Taxonomy" id="994319"/>
    <lineage>
        <taxon>Bacteria</taxon>
        <taxon>Pseudomonadati</taxon>
        <taxon>Pseudomonadota</taxon>
        <taxon>Gammaproteobacteria</taxon>
        <taxon>Pseudomonadales</taxon>
        <taxon>Marinobacteraceae</taxon>
        <taxon>Marinobacter</taxon>
    </lineage>
</organism>
<dbReference type="SUPFAM" id="SSF52172">
    <property type="entry name" value="CheY-like"/>
    <property type="match status" value="2"/>
</dbReference>
<dbReference type="SMART" id="SM00388">
    <property type="entry name" value="HisKA"/>
    <property type="match status" value="1"/>
</dbReference>
<dbReference type="PANTHER" id="PTHR45339:SF1">
    <property type="entry name" value="HYBRID SIGNAL TRANSDUCTION HISTIDINE KINASE J"/>
    <property type="match status" value="1"/>
</dbReference>
<feature type="transmembrane region" description="Helical" evidence="15">
    <location>
        <begin position="20"/>
        <end position="41"/>
    </location>
</feature>
<comment type="caution">
    <text evidence="20">The sequence shown here is derived from an EMBL/GenBank/DDBJ whole genome shotgun (WGS) entry which is preliminary data.</text>
</comment>
<gene>
    <name evidence="20" type="ORF">RYS15_07220</name>
</gene>
<evidence type="ECO:0000256" key="12">
    <source>
        <dbReference type="ARBA" id="ARBA00023136"/>
    </source>
</evidence>
<feature type="transmembrane region" description="Helical" evidence="15">
    <location>
        <begin position="623"/>
        <end position="643"/>
    </location>
</feature>
<dbReference type="Pfam" id="PF00072">
    <property type="entry name" value="Response_reg"/>
    <property type="match status" value="1"/>
</dbReference>
<evidence type="ECO:0000313" key="21">
    <source>
        <dbReference type="Proteomes" id="UP001269819"/>
    </source>
</evidence>
<dbReference type="InterPro" id="IPR036641">
    <property type="entry name" value="HPT_dom_sf"/>
</dbReference>
<keyword evidence="9" id="KW-0067">ATP-binding</keyword>
<evidence type="ECO:0000256" key="13">
    <source>
        <dbReference type="PROSITE-ProRule" id="PRU00169"/>
    </source>
</evidence>
<dbReference type="NCBIfam" id="TIGR00229">
    <property type="entry name" value="sensory_box"/>
    <property type="match status" value="1"/>
</dbReference>
<dbReference type="SMART" id="SM00091">
    <property type="entry name" value="PAS"/>
    <property type="match status" value="1"/>
</dbReference>
<comment type="subcellular location">
    <subcellularLocation>
        <location evidence="2">Cell membrane</location>
        <topology evidence="2">Multi-pass membrane protein</topology>
    </subcellularLocation>
</comment>
<proteinExistence type="predicted"/>
<dbReference type="InterPro" id="IPR000014">
    <property type="entry name" value="PAS"/>
</dbReference>
<dbReference type="SUPFAM" id="SSF47226">
    <property type="entry name" value="Histidine-containing phosphotransfer domain, HPT domain"/>
    <property type="match status" value="1"/>
</dbReference>
<dbReference type="PROSITE" id="PS50110">
    <property type="entry name" value="RESPONSE_REGULATORY"/>
    <property type="match status" value="2"/>
</dbReference>
<dbReference type="Pfam" id="PF02518">
    <property type="entry name" value="HATPase_c"/>
    <property type="match status" value="1"/>
</dbReference>
<dbReference type="PRINTS" id="PR00344">
    <property type="entry name" value="BCTRLSENSOR"/>
</dbReference>
<evidence type="ECO:0000256" key="4">
    <source>
        <dbReference type="ARBA" id="ARBA00022475"/>
    </source>
</evidence>
<dbReference type="Gene3D" id="3.40.50.2300">
    <property type="match status" value="2"/>
</dbReference>
<dbReference type="Gene3D" id="3.30.450.350">
    <property type="entry name" value="CHASE domain"/>
    <property type="match status" value="1"/>
</dbReference>
<dbReference type="SUPFAM" id="SSF55785">
    <property type="entry name" value="PYP-like sensor domain (PAS domain)"/>
    <property type="match status" value="1"/>
</dbReference>
<evidence type="ECO:0000256" key="15">
    <source>
        <dbReference type="SAM" id="Phobius"/>
    </source>
</evidence>
<dbReference type="SUPFAM" id="SSF47384">
    <property type="entry name" value="Homodimeric domain of signal transducing histidine kinase"/>
    <property type="match status" value="1"/>
</dbReference>
<evidence type="ECO:0000259" key="19">
    <source>
        <dbReference type="PROSITE" id="PS50839"/>
    </source>
</evidence>
<keyword evidence="4" id="KW-1003">Cell membrane</keyword>
<evidence type="ECO:0000256" key="8">
    <source>
        <dbReference type="ARBA" id="ARBA00022777"/>
    </source>
</evidence>
<accession>A0ABU3VW17</accession>
<feature type="domain" description="Response regulatory" evidence="17">
    <location>
        <begin position="1188"/>
        <end position="1304"/>
    </location>
</feature>
<keyword evidence="5 13" id="KW-0597">Phosphoprotein</keyword>
<evidence type="ECO:0000256" key="1">
    <source>
        <dbReference type="ARBA" id="ARBA00000085"/>
    </source>
</evidence>
<evidence type="ECO:0000256" key="6">
    <source>
        <dbReference type="ARBA" id="ARBA00022692"/>
    </source>
</evidence>
<dbReference type="SMART" id="SM00448">
    <property type="entry name" value="REC"/>
    <property type="match status" value="2"/>
</dbReference>
<feature type="domain" description="Response regulatory" evidence="17">
    <location>
        <begin position="1046"/>
        <end position="1164"/>
    </location>
</feature>
<sequence length="1455" mass="159998">MDEQAVWQSSGKERGHHPAWAWLVALPLYFLAGYFGLSLAFETTNVSPVWPASGVAVAALLVYGVRLWPVIAIGALLVNFVSFGIDAGDWQRPGVGSMMIATGNTLEALAAAVLLRQALGPNLQFDSLVMVFRFLVVVAVAAAISAAVGTGTLVGLGFAGADDAGSILSTWWLGDCVGMLVVTPLVLTWRKRPDVPPRQPVRHALLLSGATVLLSVLVFVDALSAPVDHRLLSFLFLPLLAYSAYVFGLHGVTACTLAVTSVAVAATISGAGPFVLNSVNASLVALDAFIALWVCCGLVLAVDLRERSQLGVLRRRETLLPWLVLVGALGGTVLMWRMAVATAQEKGAEQFDYLADTIRARVVDRMKDYEQVLRGGVGLFNASTKVSHEEWAQFVEDLDLWENYPGIQGVGFARYLASESERQAFVNGLREEGFQSFDVRPQGRRDAYVSIAYLEPFDWRNQRAHGYDMFSEARRREAIEAARDSGETALSARITLVQETAVGVQAGFLMYLPLYRGGRVPEDLATRRERMFGVVYSPFRMDDLMAGILADQFPQVALSVYDGDAGSSENLLYEANREQAETDQLIAPFTRTVPVQVADRIWTLQVQSLPRFTDALDQQKAQIVLISGVVISFLLFSFIRALVLTRSRALRLADELTSALKQSERKFSALASNASEAIFILDDRGRIASANPAASEYFGWPEEHLENTRIDSLFAEGERERLQDALARLLVDGRGVDRIENRQTECVARSGRAFPAEYSLSHWQSDGEDYVGLILRDITEHRQAEERLQQARAEAEQASRFKSEFVANMSHEIRTPMNAVLGMTQIMARTALSGDQRQYLEMIQSAGRSLMDIINDILDFSKIEAGRLEIEPVPFNLDELVNSLASVMMIGASKKSLEPSIGVEANVPRWLIGDELRIRQVLLNLLSNAIKFTEEGEVGLLIEQMERQQQQVRLRFSINDTGIGMTAEQCRRLFTPFTQADASTTRRFGGTGLGLAISRRLVTLMEGRVDVESRPGEGSCFRMELPLQVQAERETPRVPSCLADRRVLLIDSNDTSRDYLECSLQGWGWQLKAVADAEEAPAQQQVLGTVDILLVDWLPDNPEGQQRLQRLRDAINNPDLVVVALISPHEQPEDGNAELPEGLSALLVKPVTSSRLFDKLHEIMSGGGAEPAQVLTSEPSALPLDGHRLLLVEDNELNQIVARSFLESAGAEVILAEDGEQALTRLGDDKVHFDLVLMDVQMPVMDGLEATRRIRQQGLTLPVLAMTAGVLSTERDNCLQAGMDDFIAKPVVQAQMLATIERYLQAPSADARPDEATPETVKAEDVTDTEAITGQLLAQLDDLVKAVGAYADSSEAVLLIARNLVDRGIAPVDQAMHQWQAGERDKAAKGLESLRGLLGGVDARQLIRLCESLEDELRDAPGAQLQDNWNRLQRLYRDYLTALAGWLRDQATVSS</sequence>
<dbReference type="CDD" id="cd17546">
    <property type="entry name" value="REC_hyHK_CKI1_RcsC-like"/>
    <property type="match status" value="1"/>
</dbReference>
<dbReference type="InterPro" id="IPR003661">
    <property type="entry name" value="HisK_dim/P_dom"/>
</dbReference>
<keyword evidence="21" id="KW-1185">Reference proteome</keyword>
<dbReference type="InterPro" id="IPR005467">
    <property type="entry name" value="His_kinase_dom"/>
</dbReference>
<keyword evidence="8" id="KW-0418">Kinase</keyword>
<keyword evidence="10 15" id="KW-1133">Transmembrane helix</keyword>
<dbReference type="PANTHER" id="PTHR45339">
    <property type="entry name" value="HYBRID SIGNAL TRANSDUCTION HISTIDINE KINASE J"/>
    <property type="match status" value="1"/>
</dbReference>
<dbReference type="EMBL" id="JAWIIJ010000004">
    <property type="protein sequence ID" value="MDV2078468.1"/>
    <property type="molecule type" value="Genomic_DNA"/>
</dbReference>
<feature type="transmembrane region" description="Helical" evidence="15">
    <location>
        <begin position="53"/>
        <end position="78"/>
    </location>
</feature>
<dbReference type="Proteomes" id="UP001269819">
    <property type="component" value="Unassembled WGS sequence"/>
</dbReference>
<evidence type="ECO:0000259" key="18">
    <source>
        <dbReference type="PROSITE" id="PS50112"/>
    </source>
</evidence>
<feature type="modified residue" description="4-aspartylphosphate" evidence="13">
    <location>
        <position position="1096"/>
    </location>
</feature>
<dbReference type="InterPro" id="IPR003594">
    <property type="entry name" value="HATPase_dom"/>
</dbReference>
<dbReference type="CDD" id="cd00156">
    <property type="entry name" value="REC"/>
    <property type="match status" value="1"/>
</dbReference>
<evidence type="ECO:0000256" key="7">
    <source>
        <dbReference type="ARBA" id="ARBA00022741"/>
    </source>
</evidence>
<dbReference type="InterPro" id="IPR036890">
    <property type="entry name" value="HATPase_C_sf"/>
</dbReference>
<dbReference type="SMART" id="SM01079">
    <property type="entry name" value="CHASE"/>
    <property type="match status" value="1"/>
</dbReference>
<evidence type="ECO:0000256" key="10">
    <source>
        <dbReference type="ARBA" id="ARBA00022989"/>
    </source>
</evidence>
<dbReference type="InterPro" id="IPR042240">
    <property type="entry name" value="CHASE_sf"/>
</dbReference>
<evidence type="ECO:0000256" key="9">
    <source>
        <dbReference type="ARBA" id="ARBA00022840"/>
    </source>
</evidence>
<feature type="coiled-coil region" evidence="14">
    <location>
        <begin position="774"/>
        <end position="801"/>
    </location>
</feature>
<dbReference type="RefSeq" id="WP_316973230.1">
    <property type="nucleotide sequence ID" value="NZ_JAWIIJ010000004.1"/>
</dbReference>
<feature type="domain" description="CHASE" evidence="19">
    <location>
        <begin position="382"/>
        <end position="605"/>
    </location>
</feature>
<feature type="modified residue" description="4-aspartylphosphate" evidence="13">
    <location>
        <position position="1239"/>
    </location>
</feature>
<keyword evidence="7" id="KW-0547">Nucleotide-binding</keyword>
<dbReference type="InterPro" id="IPR011006">
    <property type="entry name" value="CheY-like_superfamily"/>
</dbReference>
<feature type="domain" description="PAS" evidence="18">
    <location>
        <begin position="663"/>
        <end position="733"/>
    </location>
</feature>
<dbReference type="InterPro" id="IPR006189">
    <property type="entry name" value="CHASE_dom"/>
</dbReference>
<dbReference type="Pfam" id="PF05231">
    <property type="entry name" value="MASE1"/>
    <property type="match status" value="1"/>
</dbReference>
<dbReference type="PROSITE" id="PS50112">
    <property type="entry name" value="PAS"/>
    <property type="match status" value="1"/>
</dbReference>
<dbReference type="InterPro" id="IPR004358">
    <property type="entry name" value="Sig_transdc_His_kin-like_C"/>
</dbReference>
<keyword evidence="14" id="KW-0175">Coiled coil</keyword>
<dbReference type="EC" id="2.7.13.3" evidence="3"/>
<dbReference type="PROSITE" id="PS50839">
    <property type="entry name" value="CHASE"/>
    <property type="match status" value="1"/>
</dbReference>
<feature type="transmembrane region" description="Helical" evidence="15">
    <location>
        <begin position="171"/>
        <end position="189"/>
    </location>
</feature>
<feature type="transmembrane region" description="Helical" evidence="15">
    <location>
        <begin position="201"/>
        <end position="219"/>
    </location>
</feature>
<feature type="transmembrane region" description="Helical" evidence="15">
    <location>
        <begin position="282"/>
        <end position="302"/>
    </location>
</feature>
<dbReference type="CDD" id="cd00130">
    <property type="entry name" value="PAS"/>
    <property type="match status" value="1"/>
</dbReference>
<dbReference type="CDD" id="cd00082">
    <property type="entry name" value="HisKA"/>
    <property type="match status" value="1"/>
</dbReference>
<feature type="transmembrane region" description="Helical" evidence="15">
    <location>
        <begin position="322"/>
        <end position="340"/>
    </location>
</feature>
<evidence type="ECO:0000259" key="16">
    <source>
        <dbReference type="PROSITE" id="PS50109"/>
    </source>
</evidence>
<dbReference type="Gene3D" id="3.30.565.10">
    <property type="entry name" value="Histidine kinase-like ATPase, C-terminal domain"/>
    <property type="match status" value="1"/>
</dbReference>
<evidence type="ECO:0000256" key="3">
    <source>
        <dbReference type="ARBA" id="ARBA00012438"/>
    </source>
</evidence>
<dbReference type="Gene3D" id="1.10.287.130">
    <property type="match status" value="1"/>
</dbReference>
<dbReference type="SUPFAM" id="SSF55874">
    <property type="entry name" value="ATPase domain of HSP90 chaperone/DNA topoisomerase II/histidine kinase"/>
    <property type="match status" value="1"/>
</dbReference>
<dbReference type="Pfam" id="PF08448">
    <property type="entry name" value="PAS_4"/>
    <property type="match status" value="1"/>
</dbReference>
<evidence type="ECO:0000256" key="5">
    <source>
        <dbReference type="ARBA" id="ARBA00022553"/>
    </source>
</evidence>
<dbReference type="Pfam" id="PF00512">
    <property type="entry name" value="HisKA"/>
    <property type="match status" value="1"/>
</dbReference>
<evidence type="ECO:0000259" key="17">
    <source>
        <dbReference type="PROSITE" id="PS50110"/>
    </source>
</evidence>
<dbReference type="InterPro" id="IPR013656">
    <property type="entry name" value="PAS_4"/>
</dbReference>
<dbReference type="InterPro" id="IPR035965">
    <property type="entry name" value="PAS-like_dom_sf"/>
</dbReference>
<feature type="coiled-coil region" evidence="14">
    <location>
        <begin position="646"/>
        <end position="673"/>
    </location>
</feature>
<feature type="transmembrane region" description="Helical" evidence="15">
    <location>
        <begin position="131"/>
        <end position="159"/>
    </location>
</feature>
<dbReference type="Pfam" id="PF03924">
    <property type="entry name" value="CHASE"/>
    <property type="match status" value="1"/>
</dbReference>